<evidence type="ECO:0000313" key="5">
    <source>
        <dbReference type="EMBL" id="HIG63739.1"/>
    </source>
</evidence>
<keyword evidence="2 5" id="KW-0808">Transferase</keyword>
<comment type="caution">
    <text evidence="5">The sequence shown here is derived from an EMBL/GenBank/DDBJ whole genome shotgun (WGS) entry which is preliminary data.</text>
</comment>
<dbReference type="InterPro" id="IPR018357">
    <property type="entry name" value="Hexapep_transf_CS"/>
</dbReference>
<dbReference type="InterPro" id="IPR050179">
    <property type="entry name" value="Trans_hexapeptide_repeat"/>
</dbReference>
<organism evidence="5 6">
    <name type="scientific">Marine Group III euryarchaeote</name>
    <dbReference type="NCBI Taxonomy" id="2173149"/>
    <lineage>
        <taxon>Archaea</taxon>
        <taxon>Methanobacteriati</taxon>
        <taxon>Thermoplasmatota</taxon>
        <taxon>Thermoplasmata</taxon>
        <taxon>Candidatus Thermoprofundales</taxon>
    </lineage>
</organism>
<dbReference type="EMBL" id="DUAV01000026">
    <property type="protein sequence ID" value="HIG63739.1"/>
    <property type="molecule type" value="Genomic_DNA"/>
</dbReference>
<accession>A0A7C7ZDU6</accession>
<dbReference type="CDD" id="cd03358">
    <property type="entry name" value="LbH_WxcM_N_like"/>
    <property type="match status" value="1"/>
</dbReference>
<evidence type="ECO:0000256" key="3">
    <source>
        <dbReference type="ARBA" id="ARBA00022915"/>
    </source>
</evidence>
<protein>
    <submittedName>
        <fullName evidence="5">N-acetyltransferase</fullName>
    </submittedName>
</protein>
<dbReference type="Pfam" id="PF00132">
    <property type="entry name" value="Hexapep"/>
    <property type="match status" value="2"/>
</dbReference>
<dbReference type="AlphaFoldDB" id="A0A7C7ZDU6"/>
<dbReference type="InterPro" id="IPR011004">
    <property type="entry name" value="Trimer_LpxA-like_sf"/>
</dbReference>
<gene>
    <name evidence="5" type="ORF">EYQ16_04400</name>
</gene>
<reference evidence="6" key="1">
    <citation type="journal article" date="2019" name="bioRxiv">
        <title>Genome diversification in globally distributed novel marine Proteobacteria is linked to environmental adaptation.</title>
        <authorList>
            <person name="Zhou Z."/>
            <person name="Tran P.Q."/>
            <person name="Kieft K."/>
            <person name="Anantharaman K."/>
        </authorList>
    </citation>
    <scope>NUCLEOTIDE SEQUENCE [LARGE SCALE GENOMIC DNA]</scope>
</reference>
<evidence type="ECO:0000256" key="2">
    <source>
        <dbReference type="ARBA" id="ARBA00022679"/>
    </source>
</evidence>
<evidence type="ECO:0000256" key="1">
    <source>
        <dbReference type="ARBA" id="ARBA00022605"/>
    </source>
</evidence>
<keyword evidence="1" id="KW-0028">Amino-acid biosynthesis</keyword>
<dbReference type="SUPFAM" id="SSF51161">
    <property type="entry name" value="Trimeric LpxA-like enzymes"/>
    <property type="match status" value="1"/>
</dbReference>
<dbReference type="Proteomes" id="UP000589516">
    <property type="component" value="Unassembled WGS sequence"/>
</dbReference>
<evidence type="ECO:0000256" key="4">
    <source>
        <dbReference type="ARBA" id="ARBA00023154"/>
    </source>
</evidence>
<name>A0A7C7ZDU6_9ARCH</name>
<dbReference type="InterPro" id="IPR001451">
    <property type="entry name" value="Hexapep"/>
</dbReference>
<dbReference type="Gene3D" id="2.160.10.10">
    <property type="entry name" value="Hexapeptide repeat proteins"/>
    <property type="match status" value="1"/>
</dbReference>
<dbReference type="PANTHER" id="PTHR43300">
    <property type="entry name" value="ACETYLTRANSFERASE"/>
    <property type="match status" value="1"/>
</dbReference>
<sequence length="209" mass="21838">MARVIGGSTIGEGCFLDRDVVIGYPPGDELPLLDSDREAEIAGAAVGDNCTLRAGTLYSRARLGSSVRSGHGWLVREDSTVGNGCLIGTGVTIDNDCRVGDHCSLQTGVYIPTGSRIGDRCFLGPNATLTNDRTPLRTDYRLEGVTLGDDVTVGANATLMPGISVGEGAFIAGGAVVTRDVPVWKMAVGVPARIVDLPENLKKPNRLGK</sequence>
<keyword evidence="4" id="KW-0457">Lysine biosynthesis</keyword>
<dbReference type="Pfam" id="PF14602">
    <property type="entry name" value="Hexapep_2"/>
    <property type="match status" value="1"/>
</dbReference>
<proteinExistence type="predicted"/>
<evidence type="ECO:0000313" key="6">
    <source>
        <dbReference type="Proteomes" id="UP000589516"/>
    </source>
</evidence>
<dbReference type="PANTHER" id="PTHR43300:SF10">
    <property type="entry name" value="2,3,4,5-TETRAHYDROPYRIDINE-2,6-DICARBOXYLATE N-ACETYLTRANSFERASE"/>
    <property type="match status" value="1"/>
</dbReference>
<dbReference type="PROSITE" id="PS00101">
    <property type="entry name" value="HEXAPEP_TRANSFERASES"/>
    <property type="match status" value="1"/>
</dbReference>
<dbReference type="GO" id="GO:0016740">
    <property type="term" value="F:transferase activity"/>
    <property type="evidence" value="ECO:0007669"/>
    <property type="project" value="UniProtKB-KW"/>
</dbReference>
<keyword evidence="3" id="KW-0220">Diaminopimelate biosynthesis</keyword>